<gene>
    <name evidence="1" type="ORF">MRATA1EN22A_LOCUS26892</name>
</gene>
<sequence length="132" mass="14036">MDTALRERHRIRTRKASAPGCRARGSGARVRMQTFPRPPFQDHRAPSGRQRARPARKEETRCGLGPGGIFPARLGGPGAAEQSPKSRDVRGLLRAHGERGSPGTRVAAMEDLEGPCGRGLASGTLLPADPGP</sequence>
<dbReference type="Proteomes" id="UP001162501">
    <property type="component" value="Chromosome 7"/>
</dbReference>
<evidence type="ECO:0000313" key="2">
    <source>
        <dbReference type="Proteomes" id="UP001162501"/>
    </source>
</evidence>
<protein>
    <submittedName>
        <fullName evidence="1">Uncharacterized protein</fullName>
    </submittedName>
</protein>
<evidence type="ECO:0000313" key="1">
    <source>
        <dbReference type="EMBL" id="CAN0555887.1"/>
    </source>
</evidence>
<reference evidence="1" key="2">
    <citation type="submission" date="2025-03" db="EMBL/GenBank/DDBJ databases">
        <authorList>
            <consortium name="ELIXIR-Norway"/>
            <consortium name="Elixir Norway"/>
        </authorList>
    </citation>
    <scope>NUCLEOTIDE SEQUENCE</scope>
</reference>
<name>A0AC60A5B2_RANTA</name>
<dbReference type="EMBL" id="OX596091">
    <property type="protein sequence ID" value="CAN0555887.1"/>
    <property type="molecule type" value="Genomic_DNA"/>
</dbReference>
<proteinExistence type="predicted"/>
<reference evidence="1" key="1">
    <citation type="submission" date="2023-05" db="EMBL/GenBank/DDBJ databases">
        <authorList>
            <consortium name="ELIXIR-Norway"/>
        </authorList>
    </citation>
    <scope>NUCLEOTIDE SEQUENCE</scope>
</reference>
<organism evidence="1 2">
    <name type="scientific">Rangifer tarandus platyrhynchus</name>
    <name type="common">Svalbard reindeer</name>
    <dbReference type="NCBI Taxonomy" id="3082113"/>
    <lineage>
        <taxon>Eukaryota</taxon>
        <taxon>Metazoa</taxon>
        <taxon>Chordata</taxon>
        <taxon>Craniata</taxon>
        <taxon>Vertebrata</taxon>
        <taxon>Euteleostomi</taxon>
        <taxon>Mammalia</taxon>
        <taxon>Eutheria</taxon>
        <taxon>Laurasiatheria</taxon>
        <taxon>Artiodactyla</taxon>
        <taxon>Ruminantia</taxon>
        <taxon>Pecora</taxon>
        <taxon>Cervidae</taxon>
        <taxon>Odocoileinae</taxon>
        <taxon>Rangifer</taxon>
    </lineage>
</organism>
<accession>A0AC60A5B2</accession>